<organism evidence="1">
    <name type="scientific">hydrothermal vent metagenome</name>
    <dbReference type="NCBI Taxonomy" id="652676"/>
    <lineage>
        <taxon>unclassified sequences</taxon>
        <taxon>metagenomes</taxon>
        <taxon>ecological metagenomes</taxon>
    </lineage>
</organism>
<dbReference type="AlphaFoldDB" id="A0A1W1DZ02"/>
<proteinExistence type="predicted"/>
<sequence length="85" mass="9217">MKLMIMINTIALALLLAATSASAEASKPYAVFNPLAMFDLVPKTPMQRADSAFYNYGNKGYDFVVEALPIPVASVPHQVASLDKR</sequence>
<dbReference type="EMBL" id="FPHX01000305">
    <property type="protein sequence ID" value="SFV86686.1"/>
    <property type="molecule type" value="Genomic_DNA"/>
</dbReference>
<evidence type="ECO:0000313" key="1">
    <source>
        <dbReference type="EMBL" id="SFV86686.1"/>
    </source>
</evidence>
<name>A0A1W1DZ02_9ZZZZ</name>
<protein>
    <submittedName>
        <fullName evidence="1">Uncharacterized protein</fullName>
    </submittedName>
</protein>
<reference evidence="1" key="1">
    <citation type="submission" date="2016-10" db="EMBL/GenBank/DDBJ databases">
        <authorList>
            <person name="de Groot N.N."/>
        </authorList>
    </citation>
    <scope>NUCLEOTIDE SEQUENCE</scope>
</reference>
<accession>A0A1W1DZ02</accession>
<gene>
    <name evidence="1" type="ORF">MNB_SUP05-9-623</name>
</gene>